<name>A0A6P1TMV4_9FIRM</name>
<dbReference type="KEGG" id="anr:Ana3638_12640"/>
<dbReference type="SUPFAM" id="SSF52172">
    <property type="entry name" value="CheY-like"/>
    <property type="match status" value="1"/>
</dbReference>
<dbReference type="PANTHER" id="PTHR37299">
    <property type="entry name" value="TRANSCRIPTIONAL REGULATOR-RELATED"/>
    <property type="match status" value="1"/>
</dbReference>
<sequence>MVTIFLCDDNKQTINKYDSLITYLAKKNRITFTLSTYESGEALLFHLADSPNLADIIYLDVLMGTLNGVDTAKRLRELGCDSQIIFLTTSEDYVFEAFDASPVQYLIKNSTSVERFEEILLRAISRAEGRKTEMFVYESGGVRKVIPMKEISYFEIWKRLVKVHTKNGESVEYYGTMEQLEKQMQDKDFLRVHRSYMVNLQYIGKFTRPSLILKTGEVIPIGVTYAKLVDQAFSEYISRLSIHR</sequence>
<evidence type="ECO:0000256" key="1">
    <source>
        <dbReference type="ARBA" id="ARBA00018672"/>
    </source>
</evidence>
<dbReference type="GO" id="GO:0003677">
    <property type="term" value="F:DNA binding"/>
    <property type="evidence" value="ECO:0007669"/>
    <property type="project" value="InterPro"/>
</dbReference>
<comment type="function">
    <text evidence="2">May play the central regulatory role in sporulation. It may be an element of the effector pathway responsible for the activation of sporulation genes in response to nutritional stress. Spo0A may act in concert with spo0H (a sigma factor) to control the expression of some genes that are critical to the sporulation process.</text>
</comment>
<evidence type="ECO:0000256" key="3">
    <source>
        <dbReference type="PROSITE-ProRule" id="PRU00169"/>
    </source>
</evidence>
<dbReference type="InterPro" id="IPR046947">
    <property type="entry name" value="LytR-like"/>
</dbReference>
<dbReference type="Pfam" id="PF00072">
    <property type="entry name" value="Response_reg"/>
    <property type="match status" value="1"/>
</dbReference>
<feature type="domain" description="Response regulatory" evidence="4">
    <location>
        <begin position="3"/>
        <end position="123"/>
    </location>
</feature>
<dbReference type="Gene3D" id="2.40.50.1020">
    <property type="entry name" value="LytTr DNA-binding domain"/>
    <property type="match status" value="1"/>
</dbReference>
<dbReference type="AlphaFoldDB" id="A0A6P1TMV4"/>
<keyword evidence="7" id="KW-1185">Reference proteome</keyword>
<organism evidence="6 7">
    <name type="scientific">Anaerocolumna sedimenticola</name>
    <dbReference type="NCBI Taxonomy" id="2696063"/>
    <lineage>
        <taxon>Bacteria</taxon>
        <taxon>Bacillati</taxon>
        <taxon>Bacillota</taxon>
        <taxon>Clostridia</taxon>
        <taxon>Lachnospirales</taxon>
        <taxon>Lachnospiraceae</taxon>
        <taxon>Anaerocolumna</taxon>
    </lineage>
</organism>
<evidence type="ECO:0000256" key="2">
    <source>
        <dbReference type="ARBA" id="ARBA00024867"/>
    </source>
</evidence>
<feature type="domain" description="HTH LytTR-type" evidence="5">
    <location>
        <begin position="135"/>
        <end position="235"/>
    </location>
</feature>
<dbReference type="EMBL" id="CP048000">
    <property type="protein sequence ID" value="QHQ61519.1"/>
    <property type="molecule type" value="Genomic_DNA"/>
</dbReference>
<dbReference type="SMART" id="SM00850">
    <property type="entry name" value="LytTR"/>
    <property type="match status" value="1"/>
</dbReference>
<evidence type="ECO:0000313" key="7">
    <source>
        <dbReference type="Proteomes" id="UP000464314"/>
    </source>
</evidence>
<dbReference type="Proteomes" id="UP000464314">
    <property type="component" value="Chromosome"/>
</dbReference>
<dbReference type="GO" id="GO:0000156">
    <property type="term" value="F:phosphorelay response regulator activity"/>
    <property type="evidence" value="ECO:0007669"/>
    <property type="project" value="InterPro"/>
</dbReference>
<dbReference type="PROSITE" id="PS50930">
    <property type="entry name" value="HTH_LYTTR"/>
    <property type="match status" value="1"/>
</dbReference>
<reference evidence="6 7" key="1">
    <citation type="submission" date="2020-01" db="EMBL/GenBank/DDBJ databases">
        <title>Genome analysis of Anaerocolumna sp. CBA3638.</title>
        <authorList>
            <person name="Kim J."/>
            <person name="Roh S.W."/>
        </authorList>
    </citation>
    <scope>NUCLEOTIDE SEQUENCE [LARGE SCALE GENOMIC DNA]</scope>
    <source>
        <strain evidence="6 7">CBA3638</strain>
    </source>
</reference>
<dbReference type="Gene3D" id="3.40.50.2300">
    <property type="match status" value="1"/>
</dbReference>
<protein>
    <recommendedName>
        <fullName evidence="1">Stage 0 sporulation protein A homolog</fullName>
    </recommendedName>
</protein>
<evidence type="ECO:0000259" key="5">
    <source>
        <dbReference type="PROSITE" id="PS50930"/>
    </source>
</evidence>
<dbReference type="PROSITE" id="PS50110">
    <property type="entry name" value="RESPONSE_REGULATORY"/>
    <property type="match status" value="1"/>
</dbReference>
<dbReference type="Pfam" id="PF04397">
    <property type="entry name" value="LytTR"/>
    <property type="match status" value="1"/>
</dbReference>
<dbReference type="InterPro" id="IPR011006">
    <property type="entry name" value="CheY-like_superfamily"/>
</dbReference>
<dbReference type="InterPro" id="IPR007492">
    <property type="entry name" value="LytTR_DNA-bd_dom"/>
</dbReference>
<evidence type="ECO:0000259" key="4">
    <source>
        <dbReference type="PROSITE" id="PS50110"/>
    </source>
</evidence>
<dbReference type="SMART" id="SM00448">
    <property type="entry name" value="REC"/>
    <property type="match status" value="1"/>
</dbReference>
<proteinExistence type="predicted"/>
<dbReference type="InterPro" id="IPR001789">
    <property type="entry name" value="Sig_transdc_resp-reg_receiver"/>
</dbReference>
<evidence type="ECO:0000313" key="6">
    <source>
        <dbReference type="EMBL" id="QHQ61519.1"/>
    </source>
</evidence>
<keyword evidence="3" id="KW-0597">Phosphoprotein</keyword>
<feature type="modified residue" description="4-aspartylphosphate" evidence="3">
    <location>
        <position position="60"/>
    </location>
</feature>
<accession>A0A6P1TMV4</accession>
<gene>
    <name evidence="6" type="ORF">Ana3638_12640</name>
</gene>
<dbReference type="PANTHER" id="PTHR37299:SF1">
    <property type="entry name" value="STAGE 0 SPORULATION PROTEIN A HOMOLOG"/>
    <property type="match status" value="1"/>
</dbReference>
<dbReference type="RefSeq" id="WP_161838344.1">
    <property type="nucleotide sequence ID" value="NZ_CP048000.1"/>
</dbReference>